<feature type="transmembrane region" description="Helical" evidence="1">
    <location>
        <begin position="21"/>
        <end position="48"/>
    </location>
</feature>
<accession>A0AAU9JPH6</accession>
<keyword evidence="1" id="KW-1133">Transmembrane helix</keyword>
<gene>
    <name evidence="2" type="ORF">BSTOLATCC_MIC44495</name>
</gene>
<dbReference type="Proteomes" id="UP001162131">
    <property type="component" value="Unassembled WGS sequence"/>
</dbReference>
<evidence type="ECO:0000313" key="2">
    <source>
        <dbReference type="EMBL" id="CAG9327869.1"/>
    </source>
</evidence>
<evidence type="ECO:0000256" key="1">
    <source>
        <dbReference type="SAM" id="Phobius"/>
    </source>
</evidence>
<dbReference type="AlphaFoldDB" id="A0AAU9JPH6"/>
<reference evidence="2" key="1">
    <citation type="submission" date="2021-09" db="EMBL/GenBank/DDBJ databases">
        <authorList>
            <consortium name="AG Swart"/>
            <person name="Singh M."/>
            <person name="Singh A."/>
            <person name="Seah K."/>
            <person name="Emmerich C."/>
        </authorList>
    </citation>
    <scope>NUCLEOTIDE SEQUENCE</scope>
    <source>
        <strain evidence="2">ATCC30299</strain>
    </source>
</reference>
<keyword evidence="3" id="KW-1185">Reference proteome</keyword>
<organism evidence="2 3">
    <name type="scientific">Blepharisma stoltei</name>
    <dbReference type="NCBI Taxonomy" id="1481888"/>
    <lineage>
        <taxon>Eukaryota</taxon>
        <taxon>Sar</taxon>
        <taxon>Alveolata</taxon>
        <taxon>Ciliophora</taxon>
        <taxon>Postciliodesmatophora</taxon>
        <taxon>Heterotrichea</taxon>
        <taxon>Heterotrichida</taxon>
        <taxon>Blepharismidae</taxon>
        <taxon>Blepharisma</taxon>
    </lineage>
</organism>
<sequence>MFNKSNRSAMTRQKTDKPNKSIIWNTFFIFFTIITTGSFLGFLVDIYYMSPKILMKELDMNNLTGPKWYMQNCLAFAWIFKILSVTNLMLNKSELSREFFPIIKDIGVTIAFWLEYYISLRLFSLSDYTYKLSGHTLILTSVTCMILVEAQRNFLITGNIKVKRIGKLMMLLNSYILFWTSFAYHSYIELLSALMTGIFTACGFHLYINEYLKI</sequence>
<dbReference type="EMBL" id="CAJZBQ010000044">
    <property type="protein sequence ID" value="CAG9327869.1"/>
    <property type="molecule type" value="Genomic_DNA"/>
</dbReference>
<protein>
    <submittedName>
        <fullName evidence="2">Uncharacterized protein</fullName>
    </submittedName>
</protein>
<name>A0AAU9JPH6_9CILI</name>
<evidence type="ECO:0000313" key="3">
    <source>
        <dbReference type="Proteomes" id="UP001162131"/>
    </source>
</evidence>
<proteinExistence type="predicted"/>
<feature type="transmembrane region" description="Helical" evidence="1">
    <location>
        <begin position="68"/>
        <end position="90"/>
    </location>
</feature>
<keyword evidence="1" id="KW-0812">Transmembrane</keyword>
<feature type="transmembrane region" description="Helical" evidence="1">
    <location>
        <begin position="168"/>
        <end position="184"/>
    </location>
</feature>
<feature type="transmembrane region" description="Helical" evidence="1">
    <location>
        <begin position="190"/>
        <end position="208"/>
    </location>
</feature>
<comment type="caution">
    <text evidence="2">The sequence shown here is derived from an EMBL/GenBank/DDBJ whole genome shotgun (WGS) entry which is preliminary data.</text>
</comment>
<keyword evidence="1" id="KW-0472">Membrane</keyword>